<comment type="similarity">
    <text evidence="2">Belongs to the aerobic coproporphyrinogen-III oxidase family.</text>
</comment>
<dbReference type="PANTHER" id="PTHR10755:SF0">
    <property type="entry name" value="OXYGEN-DEPENDENT COPROPORPHYRINOGEN-III OXIDASE, MITOCHONDRIAL"/>
    <property type="match status" value="1"/>
</dbReference>
<evidence type="ECO:0000256" key="6">
    <source>
        <dbReference type="ARBA" id="ARBA00023244"/>
    </source>
</evidence>
<dbReference type="PROSITE" id="PS01021">
    <property type="entry name" value="COPROGEN_OXIDASE"/>
    <property type="match status" value="1"/>
</dbReference>
<evidence type="ECO:0000256" key="3">
    <source>
        <dbReference type="ARBA" id="ARBA00011738"/>
    </source>
</evidence>
<feature type="non-terminal residue" evidence="7">
    <location>
        <position position="1"/>
    </location>
</feature>
<dbReference type="SUPFAM" id="SSF102886">
    <property type="entry name" value="Coproporphyrinogen III oxidase"/>
    <property type="match status" value="1"/>
</dbReference>
<dbReference type="GO" id="GO:0005737">
    <property type="term" value="C:cytoplasm"/>
    <property type="evidence" value="ECO:0007669"/>
    <property type="project" value="TreeGrafter"/>
</dbReference>
<dbReference type="NCBIfam" id="NF003727">
    <property type="entry name" value="PRK05330.1"/>
    <property type="match status" value="1"/>
</dbReference>
<organism evidence="7">
    <name type="scientific">marine metagenome</name>
    <dbReference type="NCBI Taxonomy" id="408172"/>
    <lineage>
        <taxon>unclassified sequences</taxon>
        <taxon>metagenomes</taxon>
        <taxon>ecological metagenomes</taxon>
    </lineage>
</organism>
<dbReference type="Gene3D" id="3.40.1500.10">
    <property type="entry name" value="Coproporphyrinogen III oxidase, aerobic"/>
    <property type="match status" value="1"/>
</dbReference>
<evidence type="ECO:0000256" key="5">
    <source>
        <dbReference type="ARBA" id="ARBA00023002"/>
    </source>
</evidence>
<accession>A0A381Q7I2</accession>
<dbReference type="EMBL" id="UINC01001224">
    <property type="protein sequence ID" value="SUZ74824.1"/>
    <property type="molecule type" value="Genomic_DNA"/>
</dbReference>
<comment type="pathway">
    <text evidence="1">Porphyrin-containing compound metabolism; protoporphyrin-IX biosynthesis; protoporphyrinogen-IX from coproporphyrinogen-III (O2 route): step 1/1.</text>
</comment>
<proteinExistence type="inferred from homology"/>
<keyword evidence="5" id="KW-0560">Oxidoreductase</keyword>
<dbReference type="EC" id="1.3.3.3" evidence="4"/>
<dbReference type="InterPro" id="IPR001260">
    <property type="entry name" value="Coprogen_oxidase_aer"/>
</dbReference>
<evidence type="ECO:0000256" key="1">
    <source>
        <dbReference type="ARBA" id="ARBA00005168"/>
    </source>
</evidence>
<dbReference type="PANTHER" id="PTHR10755">
    <property type="entry name" value="COPROPORPHYRINOGEN III OXIDASE, MITOCHONDRIAL"/>
    <property type="match status" value="1"/>
</dbReference>
<dbReference type="GO" id="GO:0006782">
    <property type="term" value="P:protoporphyrinogen IX biosynthetic process"/>
    <property type="evidence" value="ECO:0007669"/>
    <property type="project" value="TreeGrafter"/>
</dbReference>
<dbReference type="AlphaFoldDB" id="A0A381Q7I2"/>
<protein>
    <recommendedName>
        <fullName evidence="4">coproporphyrinogen oxidase</fullName>
        <ecNumber evidence="4">1.3.3.3</ecNumber>
    </recommendedName>
</protein>
<reference evidence="7" key="1">
    <citation type="submission" date="2018-05" db="EMBL/GenBank/DDBJ databases">
        <authorList>
            <person name="Lanie J.A."/>
            <person name="Ng W.-L."/>
            <person name="Kazmierczak K.M."/>
            <person name="Andrzejewski T.M."/>
            <person name="Davidsen T.M."/>
            <person name="Wayne K.J."/>
            <person name="Tettelin H."/>
            <person name="Glass J.I."/>
            <person name="Rusch D."/>
            <person name="Podicherti R."/>
            <person name="Tsui H.-C.T."/>
            <person name="Winkler M.E."/>
        </authorList>
    </citation>
    <scope>NUCLEOTIDE SEQUENCE</scope>
</reference>
<dbReference type="PIRSF" id="PIRSF000166">
    <property type="entry name" value="Coproporphyri_ox"/>
    <property type="match status" value="1"/>
</dbReference>
<gene>
    <name evidence="7" type="ORF">METZ01_LOCUS27678</name>
</gene>
<dbReference type="InterPro" id="IPR036406">
    <property type="entry name" value="Coprogen_oxidase_aer_sf"/>
</dbReference>
<dbReference type="PRINTS" id="PR00073">
    <property type="entry name" value="COPRGNOXDASE"/>
</dbReference>
<dbReference type="GO" id="GO:0004109">
    <property type="term" value="F:coproporphyrinogen oxidase activity"/>
    <property type="evidence" value="ECO:0007669"/>
    <property type="project" value="UniProtKB-EC"/>
</dbReference>
<comment type="subunit">
    <text evidence="3">Homodimer.</text>
</comment>
<keyword evidence="6" id="KW-0627">Porphyrin biosynthesis</keyword>
<dbReference type="InterPro" id="IPR018375">
    <property type="entry name" value="Coprogen_oxidase_CS"/>
</dbReference>
<evidence type="ECO:0000256" key="4">
    <source>
        <dbReference type="ARBA" id="ARBA00012869"/>
    </source>
</evidence>
<evidence type="ECO:0000256" key="2">
    <source>
        <dbReference type="ARBA" id="ARBA00010644"/>
    </source>
</evidence>
<dbReference type="Pfam" id="PF01218">
    <property type="entry name" value="Coprogen_oxidas"/>
    <property type="match status" value="1"/>
</dbReference>
<sequence length="255" mass="29572">VLSNGKHIEKAAVQFTHSLGQSLPPAATERNPGLEGLPFQATAISVIVHPRNPHVPTTHMNLRFFLIEAEEPVWYFGGGFDLTPYYPYREDVVHWHQNARSACGSDERYRKLKTQCDDYFFLPHRGEWRGVGGLFFDDWTEEGFDSSYTFVSGIGDAFLLGYKPIFIRRMNTNWNDDEEHWMLLRRGRYAEFNLAIDRGTRYGMQSGRRIESVLASLPPRAVWMYDHQPEPGSREAELILEYLQPRDWLETLVKS</sequence>
<name>A0A381Q7I2_9ZZZZ</name>
<evidence type="ECO:0000313" key="7">
    <source>
        <dbReference type="EMBL" id="SUZ74824.1"/>
    </source>
</evidence>